<protein>
    <submittedName>
        <fullName evidence="1">Uncharacterized protein</fullName>
    </submittedName>
</protein>
<organism evidence="1 2">
    <name type="scientific">Teladorsagia circumcincta</name>
    <name type="common">Brown stomach worm</name>
    <name type="synonym">Ostertagia circumcincta</name>
    <dbReference type="NCBI Taxonomy" id="45464"/>
    <lineage>
        <taxon>Eukaryota</taxon>
        <taxon>Metazoa</taxon>
        <taxon>Ecdysozoa</taxon>
        <taxon>Nematoda</taxon>
        <taxon>Chromadorea</taxon>
        <taxon>Rhabditida</taxon>
        <taxon>Rhabditina</taxon>
        <taxon>Rhabditomorpha</taxon>
        <taxon>Strongyloidea</taxon>
        <taxon>Trichostrongylidae</taxon>
        <taxon>Teladorsagia</taxon>
    </lineage>
</organism>
<evidence type="ECO:0000313" key="2">
    <source>
        <dbReference type="Proteomes" id="UP000230423"/>
    </source>
</evidence>
<proteinExistence type="predicted"/>
<dbReference type="OrthoDB" id="5851221at2759"/>
<accession>A0A2G9U8A6</accession>
<evidence type="ECO:0000313" key="1">
    <source>
        <dbReference type="EMBL" id="PIO66418.1"/>
    </source>
</evidence>
<dbReference type="Proteomes" id="UP000230423">
    <property type="component" value="Unassembled WGS sequence"/>
</dbReference>
<reference evidence="1 2" key="1">
    <citation type="submission" date="2015-09" db="EMBL/GenBank/DDBJ databases">
        <title>Draft genome of the parasitic nematode Teladorsagia circumcincta isolate WARC Sus (inbred).</title>
        <authorList>
            <person name="Mitreva M."/>
        </authorList>
    </citation>
    <scope>NUCLEOTIDE SEQUENCE [LARGE SCALE GENOMIC DNA]</scope>
    <source>
        <strain evidence="1 2">S</strain>
    </source>
</reference>
<dbReference type="EMBL" id="KZ348281">
    <property type="protein sequence ID" value="PIO66418.1"/>
    <property type="molecule type" value="Genomic_DNA"/>
</dbReference>
<dbReference type="AlphaFoldDB" id="A0A2G9U8A6"/>
<keyword evidence="2" id="KW-1185">Reference proteome</keyword>
<gene>
    <name evidence="1" type="ORF">TELCIR_11869</name>
</gene>
<sequence>MVSGRIGGVVAKGKAMQAKRRANKVAPIESKVQARHLELEPLCCLSSCLVRGGCAAVVAFEAFYVLATLLVVVGGMSRGGFTIWEPLPKSWNAWFGHHIFYYCVCAYDATRTNPCVMYIEDTCPATTRSEISVLTRSYYCIVP</sequence>
<name>A0A2G9U8A6_TELCI</name>